<dbReference type="Gene3D" id="1.10.472.10">
    <property type="entry name" value="Cyclin-like"/>
    <property type="match status" value="1"/>
</dbReference>
<keyword evidence="2" id="KW-1185">Reference proteome</keyword>
<reference evidence="1" key="1">
    <citation type="submission" date="2019-12" db="EMBL/GenBank/DDBJ databases">
        <title>Genome sequence of Babesia ovis.</title>
        <authorList>
            <person name="Yamagishi J."/>
            <person name="Sevinc F."/>
            <person name="Xuan X."/>
        </authorList>
    </citation>
    <scope>NUCLEOTIDE SEQUENCE</scope>
    <source>
        <strain evidence="1">Selcuk</strain>
    </source>
</reference>
<protein>
    <submittedName>
        <fullName evidence="1">Cyclin H</fullName>
    </submittedName>
</protein>
<proteinExistence type="predicted"/>
<dbReference type="SUPFAM" id="SSF47954">
    <property type="entry name" value="Cyclin-like"/>
    <property type="match status" value="1"/>
</dbReference>
<dbReference type="OrthoDB" id="340962at2759"/>
<sequence length="218" mass="25607">MESQEAKKACIWPQCSTHITRWLLPSLFQLKELQERTFISALERIKGTKNVDTNELPTFEDELWLVRFYAFQLSRFLAANHLKDSVKETSLTFFNRFYLRRSVLEYDPRLIMFTCITLAIKLEDLWRNYYVDKLLGSVEGLNVLRVFDLEATVCDALDFNFLVLHTSDSMHILRLRCMEYLKESLGIDDEILGEHLNLILSVCTEAEKDCIIMHEVPE</sequence>
<evidence type="ECO:0000313" key="1">
    <source>
        <dbReference type="EMBL" id="GFE53299.1"/>
    </source>
</evidence>
<accession>A0A9W5T8D1</accession>
<evidence type="ECO:0000313" key="2">
    <source>
        <dbReference type="Proteomes" id="UP001057455"/>
    </source>
</evidence>
<dbReference type="InterPro" id="IPR036915">
    <property type="entry name" value="Cyclin-like_sf"/>
</dbReference>
<gene>
    <name evidence="1" type="ORF">BaOVIS_007030</name>
</gene>
<dbReference type="AlphaFoldDB" id="A0A9W5T8D1"/>
<name>A0A9W5T8D1_BABOV</name>
<organism evidence="1 2">
    <name type="scientific">Babesia ovis</name>
    <dbReference type="NCBI Taxonomy" id="5869"/>
    <lineage>
        <taxon>Eukaryota</taxon>
        <taxon>Sar</taxon>
        <taxon>Alveolata</taxon>
        <taxon>Apicomplexa</taxon>
        <taxon>Aconoidasida</taxon>
        <taxon>Piroplasmida</taxon>
        <taxon>Babesiidae</taxon>
        <taxon>Babesia</taxon>
    </lineage>
</organism>
<dbReference type="CDD" id="cd20524">
    <property type="entry name" value="CYCLIN_CCNH_rpt1"/>
    <property type="match status" value="1"/>
</dbReference>
<comment type="caution">
    <text evidence="1">The sequence shown here is derived from an EMBL/GenBank/DDBJ whole genome shotgun (WGS) entry which is preliminary data.</text>
</comment>
<dbReference type="Proteomes" id="UP001057455">
    <property type="component" value="Unassembled WGS sequence"/>
</dbReference>
<dbReference type="EMBL" id="BLIY01000006">
    <property type="protein sequence ID" value="GFE53299.1"/>
    <property type="molecule type" value="Genomic_DNA"/>
</dbReference>